<keyword evidence="3" id="KW-1185">Reference proteome</keyword>
<dbReference type="Proteomes" id="UP000295172">
    <property type="component" value="Unassembled WGS sequence"/>
</dbReference>
<sequence length="190" mass="20419">MALGTTIHGRAEEKAARQRALLHPVRARTLENTAGTVPSSPGHVTSPVRIGWLEASGVSRVGTADVMIGTMAGTGLTVWLDRSGTIVPAPRESAGSAASGTAAAMMSPMLAWPLLWASFRLALRPLDRRRADAWAREWAQVSARWTRAQRSPVWTSTGNSGTHRARSATGERRSAPVGLCRGWVRVSECW</sequence>
<dbReference type="InterPro" id="IPR039708">
    <property type="entry name" value="MT1774/Rv1733c-like"/>
</dbReference>
<name>A0A4R4X0P4_9ACTN</name>
<evidence type="ECO:0000256" key="1">
    <source>
        <dbReference type="SAM" id="MobiDB-lite"/>
    </source>
</evidence>
<organism evidence="2 3">
    <name type="scientific">Kribbella turkmenica</name>
    <dbReference type="NCBI Taxonomy" id="2530375"/>
    <lineage>
        <taxon>Bacteria</taxon>
        <taxon>Bacillati</taxon>
        <taxon>Actinomycetota</taxon>
        <taxon>Actinomycetes</taxon>
        <taxon>Propionibacteriales</taxon>
        <taxon>Kribbellaceae</taxon>
        <taxon>Kribbella</taxon>
    </lineage>
</organism>
<dbReference type="PANTHER" id="PTHR42305:SF1">
    <property type="entry name" value="MEMBRANE PROTEIN RV1733C-RELATED"/>
    <property type="match status" value="1"/>
</dbReference>
<protein>
    <submittedName>
        <fullName evidence="2">Uncharacterized protein</fullName>
    </submittedName>
</protein>
<accession>A0A4R4X0P4</accession>
<proteinExistence type="predicted"/>
<feature type="region of interest" description="Disordered" evidence="1">
    <location>
        <begin position="150"/>
        <end position="170"/>
    </location>
</feature>
<dbReference type="RefSeq" id="WP_132321366.1">
    <property type="nucleotide sequence ID" value="NZ_SMKR01000070.1"/>
</dbReference>
<feature type="compositionally biased region" description="Polar residues" evidence="1">
    <location>
        <begin position="150"/>
        <end position="162"/>
    </location>
</feature>
<dbReference type="OrthoDB" id="4542680at2"/>
<reference evidence="2 3" key="1">
    <citation type="submission" date="2019-02" db="EMBL/GenBank/DDBJ databases">
        <title>Draft genome sequences of novel Actinobacteria.</title>
        <authorList>
            <person name="Sahin N."/>
            <person name="Ay H."/>
            <person name="Saygin H."/>
        </authorList>
    </citation>
    <scope>NUCLEOTIDE SEQUENCE [LARGE SCALE GENOMIC DNA]</scope>
    <source>
        <strain evidence="2 3">16K104</strain>
    </source>
</reference>
<comment type="caution">
    <text evidence="2">The sequence shown here is derived from an EMBL/GenBank/DDBJ whole genome shotgun (WGS) entry which is preliminary data.</text>
</comment>
<dbReference type="AlphaFoldDB" id="A0A4R4X0P4"/>
<dbReference type="PANTHER" id="PTHR42305">
    <property type="entry name" value="MEMBRANE PROTEIN RV1733C-RELATED"/>
    <property type="match status" value="1"/>
</dbReference>
<dbReference type="EMBL" id="SMKR01000070">
    <property type="protein sequence ID" value="TDD23738.1"/>
    <property type="molecule type" value="Genomic_DNA"/>
</dbReference>
<gene>
    <name evidence="2" type="ORF">E1218_17425</name>
</gene>
<evidence type="ECO:0000313" key="2">
    <source>
        <dbReference type="EMBL" id="TDD23738.1"/>
    </source>
</evidence>
<evidence type="ECO:0000313" key="3">
    <source>
        <dbReference type="Proteomes" id="UP000295172"/>
    </source>
</evidence>